<protein>
    <submittedName>
        <fullName evidence="1">Uncharacterized protein</fullName>
    </submittedName>
</protein>
<organism evidence="1 2">
    <name type="scientific">Hyalomma asiaticum</name>
    <name type="common">Tick</name>
    <dbReference type="NCBI Taxonomy" id="266040"/>
    <lineage>
        <taxon>Eukaryota</taxon>
        <taxon>Metazoa</taxon>
        <taxon>Ecdysozoa</taxon>
        <taxon>Arthropoda</taxon>
        <taxon>Chelicerata</taxon>
        <taxon>Arachnida</taxon>
        <taxon>Acari</taxon>
        <taxon>Parasitiformes</taxon>
        <taxon>Ixodida</taxon>
        <taxon>Ixodoidea</taxon>
        <taxon>Ixodidae</taxon>
        <taxon>Hyalomminae</taxon>
        <taxon>Hyalomma</taxon>
    </lineage>
</organism>
<dbReference type="Proteomes" id="UP000821845">
    <property type="component" value="Chromosome 11"/>
</dbReference>
<reference evidence="1" key="1">
    <citation type="submission" date="2020-05" db="EMBL/GenBank/DDBJ databases">
        <title>Large-scale comparative analyses of tick genomes elucidate their genetic diversity and vector capacities.</title>
        <authorList>
            <person name="Jia N."/>
            <person name="Wang J."/>
            <person name="Shi W."/>
            <person name="Du L."/>
            <person name="Sun Y."/>
            <person name="Zhan W."/>
            <person name="Jiang J."/>
            <person name="Wang Q."/>
            <person name="Zhang B."/>
            <person name="Ji P."/>
            <person name="Sakyi L.B."/>
            <person name="Cui X."/>
            <person name="Yuan T."/>
            <person name="Jiang B."/>
            <person name="Yang W."/>
            <person name="Lam T.T.-Y."/>
            <person name="Chang Q."/>
            <person name="Ding S."/>
            <person name="Wang X."/>
            <person name="Zhu J."/>
            <person name="Ruan X."/>
            <person name="Zhao L."/>
            <person name="Wei J."/>
            <person name="Que T."/>
            <person name="Du C."/>
            <person name="Cheng J."/>
            <person name="Dai P."/>
            <person name="Han X."/>
            <person name="Huang E."/>
            <person name="Gao Y."/>
            <person name="Liu J."/>
            <person name="Shao H."/>
            <person name="Ye R."/>
            <person name="Li L."/>
            <person name="Wei W."/>
            <person name="Wang X."/>
            <person name="Wang C."/>
            <person name="Yang T."/>
            <person name="Huo Q."/>
            <person name="Li W."/>
            <person name="Guo W."/>
            <person name="Chen H."/>
            <person name="Zhou L."/>
            <person name="Ni X."/>
            <person name="Tian J."/>
            <person name="Zhou Y."/>
            <person name="Sheng Y."/>
            <person name="Liu T."/>
            <person name="Pan Y."/>
            <person name="Xia L."/>
            <person name="Li J."/>
            <person name="Zhao F."/>
            <person name="Cao W."/>
        </authorList>
    </citation>
    <scope>NUCLEOTIDE SEQUENCE</scope>
    <source>
        <strain evidence="1">Hyas-2018</strain>
    </source>
</reference>
<gene>
    <name evidence="1" type="ORF">HPB50_014303</name>
</gene>
<dbReference type="EMBL" id="CM023491">
    <property type="protein sequence ID" value="KAH6941140.1"/>
    <property type="molecule type" value="Genomic_DNA"/>
</dbReference>
<accession>A0ACB7T2J3</accession>
<evidence type="ECO:0000313" key="1">
    <source>
        <dbReference type="EMBL" id="KAH6941140.1"/>
    </source>
</evidence>
<comment type="caution">
    <text evidence="1">The sequence shown here is derived from an EMBL/GenBank/DDBJ whole genome shotgun (WGS) entry which is preliminary data.</text>
</comment>
<sequence length="276" mass="30049">MAACDDISFQLKTCPAFIVAAMYGSPGQESLAGRGADRGWERIGDAAPEATDAAVVRRPLYRYRLTGFGCHTEHRIVEFLEELYPTRICCWCGVVAGEMHILSCLHVICPACQQKAFGNSTSGFAVCLIDRETLSLYMTAVLANNIGCKRVRCPSMGCDYTGCLKDLNGHLEQFCAFHLTTCTKCGTSVVHKDMQSHFLTCEGAPGVFLDVPHVQFLLEGLDNARRELDSAVLCSASAIPLENAVAALTKVLDMLANQHDMEVGDVNQAVHPAEKR</sequence>
<name>A0ACB7T2J3_HYAAI</name>
<proteinExistence type="predicted"/>
<evidence type="ECO:0000313" key="2">
    <source>
        <dbReference type="Proteomes" id="UP000821845"/>
    </source>
</evidence>
<keyword evidence="2" id="KW-1185">Reference proteome</keyword>